<evidence type="ECO:0000313" key="2">
    <source>
        <dbReference type="EMBL" id="EGT39526.1"/>
    </source>
</evidence>
<dbReference type="PANTHER" id="PTHR31464:SF7">
    <property type="entry name" value="DUF4781 DOMAIN-CONTAINING PROTEIN"/>
    <property type="match status" value="1"/>
</dbReference>
<dbReference type="InterPro" id="IPR007767">
    <property type="entry name" value="DUF684"/>
</dbReference>
<feature type="compositionally biased region" description="Basic and acidic residues" evidence="1">
    <location>
        <begin position="267"/>
        <end position="355"/>
    </location>
</feature>
<keyword evidence="3" id="KW-1185">Reference proteome</keyword>
<dbReference type="eggNOG" id="ENOG502QQWT">
    <property type="taxonomic scope" value="Eukaryota"/>
</dbReference>
<gene>
    <name evidence="2" type="ORF">CAEBREN_21395</name>
</gene>
<dbReference type="InParanoid" id="G0NXF2"/>
<dbReference type="Proteomes" id="UP000008068">
    <property type="component" value="Unassembled WGS sequence"/>
</dbReference>
<feature type="region of interest" description="Disordered" evidence="1">
    <location>
        <begin position="260"/>
        <end position="355"/>
    </location>
</feature>
<dbReference type="HOGENOM" id="CLU_509261_0_0_1"/>
<dbReference type="EMBL" id="GL379971">
    <property type="protein sequence ID" value="EGT39526.1"/>
    <property type="molecule type" value="Genomic_DNA"/>
</dbReference>
<reference evidence="3" key="1">
    <citation type="submission" date="2011-07" db="EMBL/GenBank/DDBJ databases">
        <authorList>
            <consortium name="Caenorhabditis brenneri Sequencing and Analysis Consortium"/>
            <person name="Wilson R.K."/>
        </authorList>
    </citation>
    <scope>NUCLEOTIDE SEQUENCE [LARGE SCALE GENOMIC DNA]</scope>
    <source>
        <strain evidence="3">PB2801</strain>
    </source>
</reference>
<evidence type="ECO:0000313" key="3">
    <source>
        <dbReference type="Proteomes" id="UP000008068"/>
    </source>
</evidence>
<dbReference type="Pfam" id="PF05075">
    <property type="entry name" value="DUF684"/>
    <property type="match status" value="2"/>
</dbReference>
<evidence type="ECO:0000256" key="1">
    <source>
        <dbReference type="SAM" id="MobiDB-lite"/>
    </source>
</evidence>
<feature type="region of interest" description="Disordered" evidence="1">
    <location>
        <begin position="13"/>
        <end position="39"/>
    </location>
</feature>
<sequence length="535" mass="62451">MVGLTSIFGNHDVPKLGATKSAPGEMNEDEKNQVKGNNVSSSNSFSFSFSDSLQKFTELAKRLEEVAEKVFGSLGDDNLREAWKETLSAVTATGDFIDGIEHSEDGPEDAMKEEMDTLAAELETLLSKVSINIEKMKTLSEKNFCNEVLNPAYLLTRYMKNCVAHPEKESTDKFDDVYEDYTPLKVSYSLLSCLRIQGTNPVKSGVQKWKESIQLVLGLLMYVEAFAEGLQGTESDLNLDLIIKACVKIFDIMKNWEEGNSEEEEEERKRREEEERKRKEKEEAKRREEEERKQREKEERKRKEEEERRRREEEERKQREEEERKRKEEEERKKKEEEERKRQEEEERKRREEEEAKKNLWPNLKIWTKQFLINNTQMPNGQKANQIRDKVEQVLSGAAFFVALFDEARPQIDYSYYNPNGDNQLISILAKGGCDCLIYRSLTGSQESAQNHANLKSRVQSYKIGKVSYNRTLEGAIEKQILPNESWRNNFVLLVWTQKNTEVRWIGPGWCEEIRVKDANKLLTSYPYFLGSFFP</sequence>
<organism evidence="3">
    <name type="scientific">Caenorhabditis brenneri</name>
    <name type="common">Nematode worm</name>
    <dbReference type="NCBI Taxonomy" id="135651"/>
    <lineage>
        <taxon>Eukaryota</taxon>
        <taxon>Metazoa</taxon>
        <taxon>Ecdysozoa</taxon>
        <taxon>Nematoda</taxon>
        <taxon>Chromadorea</taxon>
        <taxon>Rhabditida</taxon>
        <taxon>Rhabditina</taxon>
        <taxon>Rhabditomorpha</taxon>
        <taxon>Rhabditoidea</taxon>
        <taxon>Rhabditidae</taxon>
        <taxon>Peloderinae</taxon>
        <taxon>Caenorhabditis</taxon>
    </lineage>
</organism>
<protein>
    <submittedName>
        <fullName evidence="2">Uncharacterized protein</fullName>
    </submittedName>
</protein>
<accession>G0NXF2</accession>
<dbReference type="STRING" id="135651.G0NXF2"/>
<proteinExistence type="predicted"/>
<dbReference type="PANTHER" id="PTHR31464">
    <property type="entry name" value="PROTEIN CBG01266"/>
    <property type="match status" value="1"/>
</dbReference>
<name>G0NXF2_CAEBE</name>
<dbReference type="AlphaFoldDB" id="G0NXF2"/>